<dbReference type="GO" id="GO:0016020">
    <property type="term" value="C:membrane"/>
    <property type="evidence" value="ECO:0007669"/>
    <property type="project" value="TreeGrafter"/>
</dbReference>
<evidence type="ECO:0000313" key="3">
    <source>
        <dbReference type="EMBL" id="KZF24168.1"/>
    </source>
</evidence>
<feature type="compositionally biased region" description="Low complexity" evidence="1">
    <location>
        <begin position="383"/>
        <end position="392"/>
    </location>
</feature>
<feature type="compositionally biased region" description="Low complexity" evidence="1">
    <location>
        <begin position="345"/>
        <end position="356"/>
    </location>
</feature>
<proteinExistence type="predicted"/>
<dbReference type="RefSeq" id="XP_018189723.1">
    <property type="nucleotide sequence ID" value="XM_018332072.1"/>
</dbReference>
<dbReference type="InterPro" id="IPR010721">
    <property type="entry name" value="UstE-like"/>
</dbReference>
<evidence type="ECO:0000256" key="2">
    <source>
        <dbReference type="SAM" id="Phobius"/>
    </source>
</evidence>
<gene>
    <name evidence="3" type="ORF">L228DRAFT_245060</name>
</gene>
<keyword evidence="2" id="KW-0472">Membrane</keyword>
<dbReference type="InParanoid" id="A0A165I047"/>
<organism evidence="3 4">
    <name type="scientific">Xylona heveae (strain CBS 132557 / TC161)</name>
    <dbReference type="NCBI Taxonomy" id="1328760"/>
    <lineage>
        <taxon>Eukaryota</taxon>
        <taxon>Fungi</taxon>
        <taxon>Dikarya</taxon>
        <taxon>Ascomycota</taxon>
        <taxon>Pezizomycotina</taxon>
        <taxon>Xylonomycetes</taxon>
        <taxon>Xylonales</taxon>
        <taxon>Xylonaceae</taxon>
        <taxon>Xylona</taxon>
    </lineage>
</organism>
<dbReference type="Pfam" id="PF06966">
    <property type="entry name" value="DUF1295"/>
    <property type="match status" value="1"/>
</dbReference>
<accession>A0A165I047</accession>
<feature type="transmembrane region" description="Helical" evidence="2">
    <location>
        <begin position="57"/>
        <end position="75"/>
    </location>
</feature>
<name>A0A165I047_XYLHT</name>
<evidence type="ECO:0000256" key="1">
    <source>
        <dbReference type="SAM" id="MobiDB-lite"/>
    </source>
</evidence>
<feature type="transmembrane region" description="Helical" evidence="2">
    <location>
        <begin position="87"/>
        <end position="104"/>
    </location>
</feature>
<dbReference type="EMBL" id="KV407456">
    <property type="protein sequence ID" value="KZF24168.1"/>
    <property type="molecule type" value="Genomic_DNA"/>
</dbReference>
<dbReference type="PANTHER" id="PTHR32251">
    <property type="entry name" value="3-OXO-5-ALPHA-STEROID 4-DEHYDROGENASE"/>
    <property type="match status" value="1"/>
</dbReference>
<feature type="region of interest" description="Disordered" evidence="1">
    <location>
        <begin position="345"/>
        <end position="392"/>
    </location>
</feature>
<keyword evidence="4" id="KW-1185">Reference proteome</keyword>
<evidence type="ECO:0000313" key="4">
    <source>
        <dbReference type="Proteomes" id="UP000076632"/>
    </source>
</evidence>
<feature type="transmembrane region" description="Helical" evidence="2">
    <location>
        <begin position="152"/>
        <end position="177"/>
    </location>
</feature>
<dbReference type="Proteomes" id="UP000076632">
    <property type="component" value="Unassembled WGS sequence"/>
</dbReference>
<dbReference type="GeneID" id="28897209"/>
<reference evidence="3 4" key="1">
    <citation type="journal article" date="2016" name="Fungal Biol.">
        <title>The genome of Xylona heveae provides a window into fungal endophytism.</title>
        <authorList>
            <person name="Gazis R."/>
            <person name="Kuo A."/>
            <person name="Riley R."/>
            <person name="LaButti K."/>
            <person name="Lipzen A."/>
            <person name="Lin J."/>
            <person name="Amirebrahimi M."/>
            <person name="Hesse C.N."/>
            <person name="Spatafora J.W."/>
            <person name="Henrissat B."/>
            <person name="Hainaut M."/>
            <person name="Grigoriev I.V."/>
            <person name="Hibbett D.S."/>
        </authorList>
    </citation>
    <scope>NUCLEOTIDE SEQUENCE [LARGE SCALE GENOMIC DNA]</scope>
    <source>
        <strain evidence="3 4">TC161</strain>
    </source>
</reference>
<protein>
    <submittedName>
        <fullName evidence="3">DUF1295-domain-containing protein</fullName>
    </submittedName>
</protein>
<sequence length="392" mass="44582">MASLSPLPVVKTVSDCADFSRTVLPYLPQLRELPSQIFHSIQDPQQLKEIYVSTNPLILAFAFSLFLSPLFLFSSQINKNYSQVDRFWSILPTLYNAHFVTWAHMVGLPTLRQDTLIAFSVVWSLRLTYNYWRKGGYSIGSEDYRWKIVQSWMSPSLFFLFNVVFISTFQSILLFLITTPTYVLLLASRVTGNENTTGDLVFSRVLMALILVEFFADQQQWAFQEAKKEYQKTAKVPRKFNQEDLDRGFVVSGLWSWSRHPNFAAEQAIWIILYQWGCYTTDTLFNWTVVGSIFYAFLFQGSTWLTESISAKKYPEYREYQKLVPKFIPKLLGSGDSLFSVPVESSTNTSTSTAATKAKEPKLVKNANAPKLKTRAASGTGNGSSSGSSKKE</sequence>
<dbReference type="AlphaFoldDB" id="A0A165I047"/>
<keyword evidence="2" id="KW-1133">Transmembrane helix</keyword>
<dbReference type="OrthoDB" id="201504at2759"/>
<dbReference type="OMA" id="WRKGGYQ"/>
<dbReference type="Gene3D" id="1.20.120.1630">
    <property type="match status" value="1"/>
</dbReference>
<keyword evidence="2" id="KW-0812">Transmembrane</keyword>
<dbReference type="PANTHER" id="PTHR32251:SF23">
    <property type="entry name" value="3-OXO-5-ALPHA-STEROID 4-DEHYDROGENASE (DUF1295)"/>
    <property type="match status" value="1"/>
</dbReference>